<keyword evidence="3" id="KW-1185">Reference proteome</keyword>
<evidence type="ECO:0000313" key="3">
    <source>
        <dbReference type="Proteomes" id="UP000030762"/>
    </source>
</evidence>
<dbReference type="PANTHER" id="PTHR46586:SF3">
    <property type="entry name" value="ANKYRIN REPEAT-CONTAINING PROTEIN"/>
    <property type="match status" value="1"/>
</dbReference>
<feature type="compositionally biased region" description="Acidic residues" evidence="1">
    <location>
        <begin position="672"/>
        <end position="697"/>
    </location>
</feature>
<evidence type="ECO:0000313" key="2">
    <source>
        <dbReference type="EMBL" id="EQC30133.1"/>
    </source>
</evidence>
<dbReference type="OrthoDB" id="60201at2759"/>
<organism evidence="2 3">
    <name type="scientific">Saprolegnia diclina (strain VS20)</name>
    <dbReference type="NCBI Taxonomy" id="1156394"/>
    <lineage>
        <taxon>Eukaryota</taxon>
        <taxon>Sar</taxon>
        <taxon>Stramenopiles</taxon>
        <taxon>Oomycota</taxon>
        <taxon>Saprolegniomycetes</taxon>
        <taxon>Saprolegniales</taxon>
        <taxon>Saprolegniaceae</taxon>
        <taxon>Saprolegnia</taxon>
    </lineage>
</organism>
<gene>
    <name evidence="2" type="ORF">SDRG_12191</name>
</gene>
<dbReference type="STRING" id="1156394.T0RD20"/>
<proteinExistence type="predicted"/>
<dbReference type="Proteomes" id="UP000030762">
    <property type="component" value="Unassembled WGS sequence"/>
</dbReference>
<dbReference type="SUPFAM" id="SSF48403">
    <property type="entry name" value="Ankyrin repeat"/>
    <property type="match status" value="2"/>
</dbReference>
<dbReference type="Gene3D" id="1.25.40.20">
    <property type="entry name" value="Ankyrin repeat-containing domain"/>
    <property type="match status" value="2"/>
</dbReference>
<dbReference type="InterPro" id="IPR036770">
    <property type="entry name" value="Ankyrin_rpt-contain_sf"/>
</dbReference>
<dbReference type="Pfam" id="PF12796">
    <property type="entry name" value="Ank_2"/>
    <property type="match status" value="2"/>
</dbReference>
<dbReference type="OMA" id="PIGPCCC"/>
<dbReference type="InterPro" id="IPR052050">
    <property type="entry name" value="SecEffector_AnkRepeat"/>
</dbReference>
<dbReference type="AlphaFoldDB" id="T0RD20"/>
<dbReference type="EMBL" id="JH767178">
    <property type="protein sequence ID" value="EQC30133.1"/>
    <property type="molecule type" value="Genomic_DNA"/>
</dbReference>
<reference evidence="2 3" key="1">
    <citation type="submission" date="2012-04" db="EMBL/GenBank/DDBJ databases">
        <title>The Genome Sequence of Saprolegnia declina VS20.</title>
        <authorList>
            <consortium name="The Broad Institute Genome Sequencing Platform"/>
            <person name="Russ C."/>
            <person name="Nusbaum C."/>
            <person name="Tyler B."/>
            <person name="van West P."/>
            <person name="Dieguez-Uribeondo J."/>
            <person name="de Bruijn I."/>
            <person name="Tripathy S."/>
            <person name="Jiang R."/>
            <person name="Young S.K."/>
            <person name="Zeng Q."/>
            <person name="Gargeya S."/>
            <person name="Fitzgerald M."/>
            <person name="Haas B."/>
            <person name="Abouelleil A."/>
            <person name="Alvarado L."/>
            <person name="Arachchi H.M."/>
            <person name="Berlin A."/>
            <person name="Chapman S.B."/>
            <person name="Goldberg J."/>
            <person name="Griggs A."/>
            <person name="Gujja S."/>
            <person name="Hansen M."/>
            <person name="Howarth C."/>
            <person name="Imamovic A."/>
            <person name="Larimer J."/>
            <person name="McCowen C."/>
            <person name="Montmayeur A."/>
            <person name="Murphy C."/>
            <person name="Neiman D."/>
            <person name="Pearson M."/>
            <person name="Priest M."/>
            <person name="Roberts A."/>
            <person name="Saif S."/>
            <person name="Shea T."/>
            <person name="Sisk P."/>
            <person name="Sykes S."/>
            <person name="Wortman J."/>
            <person name="Nusbaum C."/>
            <person name="Birren B."/>
        </authorList>
    </citation>
    <scope>NUCLEOTIDE SEQUENCE [LARGE SCALE GENOMIC DNA]</scope>
    <source>
        <strain evidence="2 3">VS20</strain>
    </source>
</reference>
<accession>T0RD20</accession>
<dbReference type="VEuPathDB" id="FungiDB:SDRG_12191"/>
<dbReference type="PANTHER" id="PTHR46586">
    <property type="entry name" value="ANKYRIN REPEAT-CONTAINING PROTEIN"/>
    <property type="match status" value="1"/>
</dbReference>
<dbReference type="InterPro" id="IPR002110">
    <property type="entry name" value="Ankyrin_rpt"/>
</dbReference>
<sequence length="713" mass="78932">MRSSYETIQRKRRRTFQASPSATRVLLDLGLMSFVADYQDGIYLCLRPYFLGHKVLPGRLDAVLGDNMMALLYVSNRRARVWLNVLAEHDLELVKRLVRCKELAAPLRLSDAPHGTLSSRELLDIASEVGDVPIMTYLHDQGMGCTSFAMDRAAANGHLDALTFLHHTQAALPSDDVLYTMVRALSRCSCSRDHNVGQFACMRYLIEAAIVTPNAAIRHGDEVMLSLIQLGRVDMVRLFHEHGFTQLFRSGALDAAASRGDLAMVTFLHAHRPERATTAAMDLAATHGHLDVVRFLQTQRDEGCTPRALTAATTGGHFEVVAYLHANRPERWLHPETIDALAAHGDLPMLQFVLANDEANAVVTKQALSAAICRGHVAMVACLHTARPTLAARRMAVVDALDQGHLGVVEYVLLHLPEGRTSRLLAGLVRGGHATLVQSFVEVQSDAVSTATLWDALASNDRVTMTYLFTRFLHLSTAYLVNRIVQRNDKALLDLHVKNAPELITSSALHIAAKHGFLRLLQYLPEGTHRAMDLAAEHGHLRVVKYLHTHRDDGCSTYAMDKAAEHGHLSTVKFLHAHRDEGCTSHALSLAVRNNHLKVASFLLKHRTEGCVLHALTSACQRHLFPLANMLRQHPIGPCCCVSSPYEGTALREEREWFTGMVNRDAPWYPSDDGDSDGASDEGDDTAFDSDSDDDSDGGFPYDPFHRMLGWFM</sequence>
<dbReference type="GeneID" id="19952918"/>
<feature type="region of interest" description="Disordered" evidence="1">
    <location>
        <begin position="668"/>
        <end position="701"/>
    </location>
</feature>
<evidence type="ECO:0000256" key="1">
    <source>
        <dbReference type="SAM" id="MobiDB-lite"/>
    </source>
</evidence>
<dbReference type="RefSeq" id="XP_008616476.1">
    <property type="nucleotide sequence ID" value="XM_008618254.1"/>
</dbReference>
<name>T0RD20_SAPDV</name>
<protein>
    <submittedName>
        <fullName evidence="2">Uncharacterized protein</fullName>
    </submittedName>
</protein>
<dbReference type="InParanoid" id="T0RD20"/>